<comment type="caution">
    <text evidence="2">The sequence shown here is derived from an EMBL/GenBank/DDBJ whole genome shotgun (WGS) entry which is preliminary data.</text>
</comment>
<evidence type="ECO:0000313" key="3">
    <source>
        <dbReference type="Proteomes" id="UP001428817"/>
    </source>
</evidence>
<dbReference type="InterPro" id="IPR048015">
    <property type="entry name" value="NTP-PPase_MazG-like_N"/>
</dbReference>
<dbReference type="SUPFAM" id="SSF101386">
    <property type="entry name" value="all-alpha NTP pyrophosphatases"/>
    <property type="match status" value="1"/>
</dbReference>
<dbReference type="CDD" id="cd11528">
    <property type="entry name" value="NTP-PPase_MazG_Nterm"/>
    <property type="match status" value="1"/>
</dbReference>
<name>A0ABP9PXS2_9PSEU</name>
<dbReference type="InterPro" id="IPR011551">
    <property type="entry name" value="NTP_PyrPHydrolase_MazG"/>
</dbReference>
<dbReference type="InterPro" id="IPR004518">
    <property type="entry name" value="MazG-like_dom"/>
</dbReference>
<dbReference type="RefSeq" id="WP_185066650.1">
    <property type="nucleotide sequence ID" value="NZ_BAABJP010000007.1"/>
</dbReference>
<dbReference type="EMBL" id="BAABJP010000007">
    <property type="protein sequence ID" value="GAA5151590.1"/>
    <property type="molecule type" value="Genomic_DNA"/>
</dbReference>
<sequence length="320" mass="34035">MRTLVVLADRLGAVLPASALPALRTADRVLADPSVPAGLTELAGAERLAETPTEWPDGSVALLCTDLSHPLAGSADEVHRTPEPTGAALLDAVAVMDRLRSPGGCPWDAEQTHRSLLTYLVEETYELHEAVEEADRPALREELGDVLLQVLFHARLAAEGAVKPFVAGPGAEAFGIDEVAADLVRKLVDRHPHVFGSGADVVHSASDQELRWDELKRVEKQRESSLDGVAMGQPAAALAAKLVSRARKAGLPTSLIDSADPMFRAVAAAKLAGTDPEQELRAAAREFASAVRAAERAAVDAGLDPHALTEENWRQHWPTG</sequence>
<organism evidence="2 3">
    <name type="scientific">Pseudonocardia eucalypti</name>
    <dbReference type="NCBI Taxonomy" id="648755"/>
    <lineage>
        <taxon>Bacteria</taxon>
        <taxon>Bacillati</taxon>
        <taxon>Actinomycetota</taxon>
        <taxon>Actinomycetes</taxon>
        <taxon>Pseudonocardiales</taxon>
        <taxon>Pseudonocardiaceae</taxon>
        <taxon>Pseudonocardia</taxon>
    </lineage>
</organism>
<dbReference type="Gene3D" id="1.10.287.1080">
    <property type="entry name" value="MazG-like"/>
    <property type="match status" value="1"/>
</dbReference>
<keyword evidence="3" id="KW-1185">Reference proteome</keyword>
<reference evidence="3" key="1">
    <citation type="journal article" date="2019" name="Int. J. Syst. Evol. Microbiol.">
        <title>The Global Catalogue of Microorganisms (GCM) 10K type strain sequencing project: providing services to taxonomists for standard genome sequencing and annotation.</title>
        <authorList>
            <consortium name="The Broad Institute Genomics Platform"/>
            <consortium name="The Broad Institute Genome Sequencing Center for Infectious Disease"/>
            <person name="Wu L."/>
            <person name="Ma J."/>
        </authorList>
    </citation>
    <scope>NUCLEOTIDE SEQUENCE [LARGE SCALE GENOMIC DNA]</scope>
    <source>
        <strain evidence="3">JCM 18303</strain>
    </source>
</reference>
<gene>
    <name evidence="2" type="ORF">GCM10023321_18900</name>
</gene>
<dbReference type="PANTHER" id="PTHR30522">
    <property type="entry name" value="NUCLEOSIDE TRIPHOSPHATE PYROPHOSPHOHYDROLASE"/>
    <property type="match status" value="1"/>
</dbReference>
<dbReference type="Pfam" id="PF03819">
    <property type="entry name" value="MazG"/>
    <property type="match status" value="1"/>
</dbReference>
<evidence type="ECO:0000313" key="2">
    <source>
        <dbReference type="EMBL" id="GAA5151590.1"/>
    </source>
</evidence>
<proteinExistence type="predicted"/>
<accession>A0ABP9PXS2</accession>
<feature type="domain" description="NTP pyrophosphohydrolase MazG-like" evidence="1">
    <location>
        <begin position="111"/>
        <end position="195"/>
    </location>
</feature>
<dbReference type="Proteomes" id="UP001428817">
    <property type="component" value="Unassembled WGS sequence"/>
</dbReference>
<evidence type="ECO:0000259" key="1">
    <source>
        <dbReference type="Pfam" id="PF03819"/>
    </source>
</evidence>
<dbReference type="PANTHER" id="PTHR30522:SF0">
    <property type="entry name" value="NUCLEOSIDE TRIPHOSPHATE PYROPHOSPHOHYDROLASE"/>
    <property type="match status" value="1"/>
</dbReference>
<protein>
    <submittedName>
        <fullName evidence="2">MazG family protein</fullName>
    </submittedName>
</protein>